<dbReference type="PROSITE" id="PS00533">
    <property type="entry name" value="PORPHOBILINOGEN_DEAM"/>
    <property type="match status" value="1"/>
</dbReference>
<gene>
    <name evidence="6 9" type="primary">hemC</name>
    <name evidence="9" type="ORF">MNQ99_06615</name>
</gene>
<dbReference type="GO" id="GO:0004418">
    <property type="term" value="F:hydroxymethylbilane synthase activity"/>
    <property type="evidence" value="ECO:0007669"/>
    <property type="project" value="UniProtKB-EC"/>
</dbReference>
<dbReference type="InterPro" id="IPR036803">
    <property type="entry name" value="Porphobilinogen_deaminase_C_sf"/>
</dbReference>
<comment type="catalytic activity">
    <reaction evidence="5 6">
        <text>4 porphobilinogen + H2O = hydroxymethylbilane + 4 NH4(+)</text>
        <dbReference type="Rhea" id="RHEA:13185"/>
        <dbReference type="ChEBI" id="CHEBI:15377"/>
        <dbReference type="ChEBI" id="CHEBI:28938"/>
        <dbReference type="ChEBI" id="CHEBI:57845"/>
        <dbReference type="ChEBI" id="CHEBI:58126"/>
        <dbReference type="EC" id="2.5.1.61"/>
    </reaction>
</comment>
<evidence type="ECO:0000313" key="9">
    <source>
        <dbReference type="EMBL" id="UNK47563.1"/>
    </source>
</evidence>
<dbReference type="Proteomes" id="UP000829069">
    <property type="component" value="Chromosome"/>
</dbReference>
<evidence type="ECO:0000256" key="2">
    <source>
        <dbReference type="ARBA" id="ARBA00005638"/>
    </source>
</evidence>
<comment type="cofactor">
    <cofactor evidence="6">
        <name>dipyrromethane</name>
        <dbReference type="ChEBI" id="CHEBI:60342"/>
    </cofactor>
    <text evidence="6">Binds 1 dipyrromethane group covalently.</text>
</comment>
<keyword evidence="10" id="KW-1185">Reference proteome</keyword>
<dbReference type="PIRSF" id="PIRSF001438">
    <property type="entry name" value="4pyrrol_synth_OHMeBilane_synth"/>
    <property type="match status" value="1"/>
</dbReference>
<dbReference type="Gene3D" id="3.40.190.10">
    <property type="entry name" value="Periplasmic binding protein-like II"/>
    <property type="match status" value="2"/>
</dbReference>
<dbReference type="InterPro" id="IPR022417">
    <property type="entry name" value="Porphobilin_deaminase_N"/>
</dbReference>
<comment type="similarity">
    <text evidence="2 6">Belongs to the HMBS family.</text>
</comment>
<evidence type="ECO:0000256" key="3">
    <source>
        <dbReference type="ARBA" id="ARBA00022679"/>
    </source>
</evidence>
<dbReference type="Pfam" id="PF03900">
    <property type="entry name" value="Porphobil_deamC"/>
    <property type="match status" value="1"/>
</dbReference>
<dbReference type="HAMAP" id="MF_00260">
    <property type="entry name" value="Porphobil_deam"/>
    <property type="match status" value="1"/>
</dbReference>
<dbReference type="PRINTS" id="PR00151">
    <property type="entry name" value="PORPHBDMNASE"/>
</dbReference>
<evidence type="ECO:0000313" key="10">
    <source>
        <dbReference type="Proteomes" id="UP000829069"/>
    </source>
</evidence>
<dbReference type="SUPFAM" id="SSF54782">
    <property type="entry name" value="Porphobilinogen deaminase (hydroxymethylbilane synthase), C-terminal domain"/>
    <property type="match status" value="1"/>
</dbReference>
<accession>A0ABY3WB44</accession>
<dbReference type="PANTHER" id="PTHR11557:SF0">
    <property type="entry name" value="PORPHOBILINOGEN DEAMINASE"/>
    <property type="match status" value="1"/>
</dbReference>
<reference evidence="9 10" key="1">
    <citation type="submission" date="2022-03" db="EMBL/GenBank/DDBJ databases">
        <title>Isotopic signatures of nitrous oxide derived from detoxification processes.</title>
        <authorList>
            <person name="Behrendt U."/>
            <person name="Buchen C."/>
            <person name="Well R."/>
            <person name="Ulrich A."/>
            <person name="Rohe L."/>
            <person name="Kolb S."/>
            <person name="Schloter M."/>
            <person name="Horn M.A."/>
            <person name="Augustin J."/>
        </authorList>
    </citation>
    <scope>NUCLEOTIDE SEQUENCE [LARGE SCALE GENOMIC DNA]</scope>
    <source>
        <strain evidence="9 10">S4-C24</strain>
    </source>
</reference>
<feature type="modified residue" description="S-(dipyrrolylmethanemethyl)cysteine" evidence="6">
    <location>
        <position position="252"/>
    </location>
</feature>
<protein>
    <recommendedName>
        <fullName evidence="6">Porphobilinogen deaminase</fullName>
        <shortName evidence="6">PBG</shortName>
        <ecNumber evidence="6">2.5.1.61</ecNumber>
    </recommendedName>
    <alternativeName>
        <fullName evidence="6">Hydroxymethylbilane synthase</fullName>
        <shortName evidence="6">HMBS</shortName>
    </alternativeName>
    <alternativeName>
        <fullName evidence="6">Pre-uroporphyrinogen synthase</fullName>
    </alternativeName>
</protein>
<organism evidence="9 10">
    <name type="scientific">Arthrobacter sulfonylureivorans</name>
    <dbReference type="NCBI Taxonomy" id="2486855"/>
    <lineage>
        <taxon>Bacteria</taxon>
        <taxon>Bacillati</taxon>
        <taxon>Actinomycetota</taxon>
        <taxon>Actinomycetes</taxon>
        <taxon>Micrococcales</taxon>
        <taxon>Micrococcaceae</taxon>
        <taxon>Arthrobacter</taxon>
    </lineage>
</organism>
<dbReference type="NCBIfam" id="TIGR00212">
    <property type="entry name" value="hemC"/>
    <property type="match status" value="1"/>
</dbReference>
<dbReference type="EMBL" id="CP093326">
    <property type="protein sequence ID" value="UNK47563.1"/>
    <property type="molecule type" value="Genomic_DNA"/>
</dbReference>
<proteinExistence type="inferred from homology"/>
<sequence length="321" mass="32607">MTIRVGTRASALAVTQTTTVAEALAAGGALEYELVRIKTEGDVLKGPLAQIGGTGVFTAALREALLDDRCDVAVHSLKDLPTGVAEGLQIAAIPVRVDVRDALCARDGLTLAELPAGARVGTGSPRRAAQLRAARPDLDVVDIRGNVDTRLGRVKGLTGEAMVEGKHADLDAVVLAAAGLARLGRTQHVTELLDPSVMLPAPGQGALAVECRVADAAAGTALAGALADYDDAESRLAVTAERSLLARLEAGCSAPVGALARVEAGTLVLRAVVCSPDGSRLLHGEQQVQAAGAEEAVALGARLAEELLAQGAGDLMSQAGH</sequence>
<evidence type="ECO:0000256" key="6">
    <source>
        <dbReference type="HAMAP-Rule" id="MF_00260"/>
    </source>
</evidence>
<evidence type="ECO:0000256" key="1">
    <source>
        <dbReference type="ARBA" id="ARBA00002869"/>
    </source>
</evidence>
<comment type="miscellaneous">
    <text evidence="6">The porphobilinogen subunits are added to the dipyrromethane group.</text>
</comment>
<dbReference type="InterPro" id="IPR000860">
    <property type="entry name" value="HemC"/>
</dbReference>
<dbReference type="PANTHER" id="PTHR11557">
    <property type="entry name" value="PORPHOBILINOGEN DEAMINASE"/>
    <property type="match status" value="1"/>
</dbReference>
<dbReference type="EC" id="2.5.1.61" evidence="6"/>
<comment type="function">
    <text evidence="1 6">Tetrapolymerization of the monopyrrole PBG into the hydroxymethylbilane pre-uroporphyrinogen in several discrete steps.</text>
</comment>
<keyword evidence="3 6" id="KW-0808">Transferase</keyword>
<feature type="domain" description="Porphobilinogen deaminase C-terminal" evidence="8">
    <location>
        <begin position="236"/>
        <end position="308"/>
    </location>
</feature>
<evidence type="ECO:0000259" key="7">
    <source>
        <dbReference type="Pfam" id="PF01379"/>
    </source>
</evidence>
<dbReference type="SUPFAM" id="SSF53850">
    <property type="entry name" value="Periplasmic binding protein-like II"/>
    <property type="match status" value="1"/>
</dbReference>
<keyword evidence="4 6" id="KW-0627">Porphyrin biosynthesis</keyword>
<dbReference type="InterPro" id="IPR022418">
    <property type="entry name" value="Porphobilinogen_deaminase_C"/>
</dbReference>
<dbReference type="RefSeq" id="WP_127511634.1">
    <property type="nucleotide sequence ID" value="NZ_CP093326.1"/>
</dbReference>
<dbReference type="Pfam" id="PF01379">
    <property type="entry name" value="Porphobil_deam"/>
    <property type="match status" value="1"/>
</dbReference>
<feature type="domain" description="Porphobilinogen deaminase N-terminal" evidence="7">
    <location>
        <begin position="3"/>
        <end position="217"/>
    </location>
</feature>
<evidence type="ECO:0000256" key="5">
    <source>
        <dbReference type="ARBA" id="ARBA00048169"/>
    </source>
</evidence>
<evidence type="ECO:0000259" key="8">
    <source>
        <dbReference type="Pfam" id="PF03900"/>
    </source>
</evidence>
<name>A0ABY3WB44_9MICC</name>
<dbReference type="Gene3D" id="3.30.160.40">
    <property type="entry name" value="Porphobilinogen deaminase, C-terminal domain"/>
    <property type="match status" value="1"/>
</dbReference>
<comment type="subunit">
    <text evidence="6">Monomer.</text>
</comment>
<dbReference type="InterPro" id="IPR022419">
    <property type="entry name" value="Porphobilin_deaminase_cofac_BS"/>
</dbReference>
<evidence type="ECO:0000256" key="4">
    <source>
        <dbReference type="ARBA" id="ARBA00023244"/>
    </source>
</evidence>